<feature type="domain" description="Beta-lactamase-related" evidence="4">
    <location>
        <begin position="42"/>
        <end position="364"/>
    </location>
</feature>
<evidence type="ECO:0000259" key="4">
    <source>
        <dbReference type="Pfam" id="PF00144"/>
    </source>
</evidence>
<comment type="subcellular location">
    <subcellularLocation>
        <location evidence="1">Membrane</location>
    </subcellularLocation>
</comment>
<evidence type="ECO:0000256" key="3">
    <source>
        <dbReference type="SAM" id="SignalP"/>
    </source>
</evidence>
<keyword evidence="5" id="KW-0645">Protease</keyword>
<keyword evidence="2" id="KW-0472">Membrane</keyword>
<sequence length="688" mass="75518">MMMKKLMLKKMMMSVLAAAMFVVPVTQVSAESEKGTAKDKAQRLAEEIVSSYGVSGIQYAIRDQGSIVLSDSAGVSDKANGEQITEDTMFGIGSVSKMYVSAATMILADAKKVDIDKPLTTYIPEFKMADERYKDITPRMLMNHSSGLFGTHYGNSMLFDDTDTENHDELLSRLQSERLKSDPGEYSVYCNDGFQLLELLVERVSGLSYSEFLDQYISSPLHLSSTKTPLDEFDREQLAKTYFPTIEKALPVEYANVLGAGGIFSTAEELTAFGEVLIGNRTDILSEQSAKAMQNPEYRRGLWVPEETNAFNYGLGWDAVSLAPFSDYGITALNKGGDTTMYHAALTTIPEYDLSIAVLTSGGSSIYNTIFASEVLLEYLEDTGKIKEIQPDKTFKPAVKVEMPAQLQAYSGRYGAVGSTANIEIKDGELELSVLAGMIPPQKYVYTGDGQFTSMDGSAAVSFDEQKNGKTYLKLKAYLTIPGIGQMIMVTYEYQKLNPNPLDQTTQKAWEKRNGKNYYAVNEKITSIMYMEPSILTKNITIDQGYVSGARIVDANQALNVAEIPVMSGRDAFDLNFYKVNNVEYLKVEGFSYISEEAVKPIYAGKSSKVTIPSNGHAVWFKIGKQSANKSMTVDVPVSGGFAVYDAQGKVVHFSAVSDERSIILPEGGLIVLGGEAGDVIKIKMSKK</sequence>
<keyword evidence="3" id="KW-0732">Signal</keyword>
<protein>
    <submittedName>
        <fullName evidence="5">D-alanyl-D-alanine carboxypeptidase</fullName>
        <ecNumber evidence="5">3.4.16.4</ecNumber>
    </submittedName>
</protein>
<evidence type="ECO:0000256" key="1">
    <source>
        <dbReference type="ARBA" id="ARBA00004370"/>
    </source>
</evidence>
<reference evidence="5" key="1">
    <citation type="submission" date="2022-01" db="EMBL/GenBank/DDBJ databases">
        <authorList>
            <person name="Criscuolo A."/>
        </authorList>
    </citation>
    <scope>NUCLEOTIDE SEQUENCE</scope>
    <source>
        <strain evidence="5">CIP111892</strain>
    </source>
</reference>
<dbReference type="SUPFAM" id="SSF56601">
    <property type="entry name" value="beta-lactamase/transpeptidase-like"/>
    <property type="match status" value="1"/>
</dbReference>
<proteinExistence type="predicted"/>
<keyword evidence="6" id="KW-1185">Reference proteome</keyword>
<organism evidence="5 6">
    <name type="scientific">Paenibacillus auburnensis</name>
    <dbReference type="NCBI Taxonomy" id="2905649"/>
    <lineage>
        <taxon>Bacteria</taxon>
        <taxon>Bacillati</taxon>
        <taxon>Bacillota</taxon>
        <taxon>Bacilli</taxon>
        <taxon>Bacillales</taxon>
        <taxon>Paenibacillaceae</taxon>
        <taxon>Paenibacillus</taxon>
    </lineage>
</organism>
<name>A0ABN8G679_9BACL</name>
<evidence type="ECO:0000256" key="2">
    <source>
        <dbReference type="ARBA" id="ARBA00023136"/>
    </source>
</evidence>
<dbReference type="Pfam" id="PF00144">
    <property type="entry name" value="Beta-lactamase"/>
    <property type="match status" value="1"/>
</dbReference>
<keyword evidence="5" id="KW-0121">Carboxypeptidase</keyword>
<dbReference type="GO" id="GO:0009002">
    <property type="term" value="F:serine-type D-Ala-D-Ala carboxypeptidase activity"/>
    <property type="evidence" value="ECO:0007669"/>
    <property type="project" value="UniProtKB-EC"/>
</dbReference>
<dbReference type="InterPro" id="IPR001466">
    <property type="entry name" value="Beta-lactam-related"/>
</dbReference>
<feature type="signal peptide" evidence="3">
    <location>
        <begin position="1"/>
        <end position="30"/>
    </location>
</feature>
<accession>A0ABN8G679</accession>
<dbReference type="Gene3D" id="3.40.710.10">
    <property type="entry name" value="DD-peptidase/beta-lactamase superfamily"/>
    <property type="match status" value="1"/>
</dbReference>
<dbReference type="PANTHER" id="PTHR46825:SF11">
    <property type="entry name" value="PENICILLIN-BINDING PROTEIN 4"/>
    <property type="match status" value="1"/>
</dbReference>
<keyword evidence="5" id="KW-0378">Hydrolase</keyword>
<dbReference type="InterPro" id="IPR050491">
    <property type="entry name" value="AmpC-like"/>
</dbReference>
<dbReference type="EMBL" id="CAKMMG010000001">
    <property type="protein sequence ID" value="CAH1196513.1"/>
    <property type="molecule type" value="Genomic_DNA"/>
</dbReference>
<dbReference type="Proteomes" id="UP000838324">
    <property type="component" value="Unassembled WGS sequence"/>
</dbReference>
<feature type="chain" id="PRO_5046964559" evidence="3">
    <location>
        <begin position="31"/>
        <end position="688"/>
    </location>
</feature>
<dbReference type="InterPro" id="IPR012338">
    <property type="entry name" value="Beta-lactam/transpept-like"/>
</dbReference>
<evidence type="ECO:0000313" key="5">
    <source>
        <dbReference type="EMBL" id="CAH1196513.1"/>
    </source>
</evidence>
<evidence type="ECO:0000313" key="6">
    <source>
        <dbReference type="Proteomes" id="UP000838324"/>
    </source>
</evidence>
<gene>
    <name evidence="5" type="primary">yfeW_1</name>
    <name evidence="5" type="ORF">PAECIP111892_02254</name>
</gene>
<dbReference type="EC" id="3.4.16.4" evidence="5"/>
<comment type="caution">
    <text evidence="5">The sequence shown here is derived from an EMBL/GenBank/DDBJ whole genome shotgun (WGS) entry which is preliminary data.</text>
</comment>
<dbReference type="PANTHER" id="PTHR46825">
    <property type="entry name" value="D-ALANYL-D-ALANINE-CARBOXYPEPTIDASE/ENDOPEPTIDASE AMPH"/>
    <property type="match status" value="1"/>
</dbReference>